<evidence type="ECO:0000313" key="14">
    <source>
        <dbReference type="RefSeq" id="XP_029119423.1"/>
    </source>
</evidence>
<dbReference type="Proteomes" id="UP000504607">
    <property type="component" value="Chromosome 1"/>
</dbReference>
<keyword evidence="6" id="KW-0963">Cytoplasm</keyword>
<name>A0A8N4EUT4_ELAGV</name>
<evidence type="ECO:0000313" key="13">
    <source>
        <dbReference type="Proteomes" id="UP000504607"/>
    </source>
</evidence>
<dbReference type="RefSeq" id="XP_029119423.1">
    <property type="nucleotide sequence ID" value="XM_029263590.1"/>
</dbReference>
<comment type="similarity">
    <text evidence="3">Belongs to the PHAX family.</text>
</comment>
<proteinExistence type="inferred from homology"/>
<dbReference type="AlphaFoldDB" id="A0A8N4EUT4"/>
<dbReference type="GO" id="GO:0005634">
    <property type="term" value="C:nucleus"/>
    <property type="evidence" value="ECO:0007669"/>
    <property type="project" value="UniProtKB-SubCell"/>
</dbReference>
<evidence type="ECO:0000256" key="6">
    <source>
        <dbReference type="ARBA" id="ARBA00022490"/>
    </source>
</evidence>
<dbReference type="RefSeq" id="XP_073109226.1">
    <property type="nucleotide sequence ID" value="XM_073253125.1"/>
</dbReference>
<keyword evidence="8" id="KW-0653">Protein transport</keyword>
<evidence type="ECO:0000256" key="8">
    <source>
        <dbReference type="ARBA" id="ARBA00022927"/>
    </source>
</evidence>
<dbReference type="OrthoDB" id="1908160at2759"/>
<evidence type="ECO:0000256" key="1">
    <source>
        <dbReference type="ARBA" id="ARBA00004123"/>
    </source>
</evidence>
<accession>A0A8N4EUT4</accession>
<feature type="compositionally biased region" description="Basic residues" evidence="11">
    <location>
        <begin position="54"/>
        <end position="73"/>
    </location>
</feature>
<dbReference type="GO" id="GO:0015031">
    <property type="term" value="P:protein transport"/>
    <property type="evidence" value="ECO:0007669"/>
    <property type="project" value="UniProtKB-KW"/>
</dbReference>
<dbReference type="InterPro" id="IPR019385">
    <property type="entry name" value="PHAX_RNA-binding_domain"/>
</dbReference>
<reference evidence="14" key="1">
    <citation type="submission" date="2025-08" db="UniProtKB">
        <authorList>
            <consortium name="RefSeq"/>
        </authorList>
    </citation>
    <scope>IDENTIFICATION</scope>
</reference>
<dbReference type="GO" id="GO:0005737">
    <property type="term" value="C:cytoplasm"/>
    <property type="evidence" value="ECO:0007669"/>
    <property type="project" value="UniProtKB-SubCell"/>
</dbReference>
<dbReference type="Pfam" id="PF10258">
    <property type="entry name" value="PHAX_RNA-bd"/>
    <property type="match status" value="1"/>
</dbReference>
<dbReference type="Gene3D" id="1.10.10.1440">
    <property type="entry name" value="PHAX RNA-binding domain"/>
    <property type="match status" value="1"/>
</dbReference>
<evidence type="ECO:0000256" key="4">
    <source>
        <dbReference type="ARBA" id="ARBA00016856"/>
    </source>
</evidence>
<sequence>MEGTESVFGAGEETLYAEGLQEDVELPDAKALRAGGPPAGDAGPSARRVDGRGSRARNQRRRVNKKKNRKKKNGGAVSSITDADRFVIDTCRCLKEWKSYLVWNAVGCLGVSAFSNLGKEVETIQSCGGQTTADTRHFCIGGGILWNILKTCEPNLYKEIMAKGRESRDLIVGKFLHAKALKESPFIPGPFFIVLMRSVIMTCLMINH</sequence>
<evidence type="ECO:0000256" key="9">
    <source>
        <dbReference type="ARBA" id="ARBA00023242"/>
    </source>
</evidence>
<keyword evidence="9" id="KW-0539">Nucleus</keyword>
<feature type="region of interest" description="Disordered" evidence="11">
    <location>
        <begin position="27"/>
        <end position="76"/>
    </location>
</feature>
<comment type="subcellular location">
    <subcellularLocation>
        <location evidence="2">Cytoplasm</location>
    </subcellularLocation>
    <subcellularLocation>
        <location evidence="1">Nucleus</location>
    </subcellularLocation>
</comment>
<keyword evidence="13" id="KW-1185">Reference proteome</keyword>
<keyword evidence="5" id="KW-0813">Transport</keyword>
<feature type="domain" description="Phosphorylated adapter RNA export protein RNA-binding" evidence="12">
    <location>
        <begin position="87"/>
        <end position="165"/>
    </location>
</feature>
<dbReference type="PANTHER" id="PTHR13135:SF0">
    <property type="entry name" value="PHOSPHORYLATED ADAPTER RNA EXPORT PROTEIN"/>
    <property type="match status" value="1"/>
</dbReference>
<dbReference type="GO" id="GO:0006408">
    <property type="term" value="P:snRNA export from nucleus"/>
    <property type="evidence" value="ECO:0007669"/>
    <property type="project" value="InterPro"/>
</dbReference>
<evidence type="ECO:0000256" key="7">
    <source>
        <dbReference type="ARBA" id="ARBA00022884"/>
    </source>
</evidence>
<evidence type="ECO:0000256" key="5">
    <source>
        <dbReference type="ARBA" id="ARBA00022448"/>
    </source>
</evidence>
<evidence type="ECO:0000256" key="3">
    <source>
        <dbReference type="ARBA" id="ARBA00006094"/>
    </source>
</evidence>
<evidence type="ECO:0000256" key="11">
    <source>
        <dbReference type="SAM" id="MobiDB-lite"/>
    </source>
</evidence>
<dbReference type="PANTHER" id="PTHR13135">
    <property type="entry name" value="CYTOSOLIC RESINIFERATOXIN BINDING PROTEIN RBP-26"/>
    <property type="match status" value="1"/>
</dbReference>
<dbReference type="InterPro" id="IPR039047">
    <property type="entry name" value="PHAX"/>
</dbReference>
<dbReference type="GeneID" id="105038858"/>
<organism evidence="13 14">
    <name type="scientific">Elaeis guineensis var. tenera</name>
    <name type="common">Oil palm</name>
    <dbReference type="NCBI Taxonomy" id="51953"/>
    <lineage>
        <taxon>Eukaryota</taxon>
        <taxon>Viridiplantae</taxon>
        <taxon>Streptophyta</taxon>
        <taxon>Embryophyta</taxon>
        <taxon>Tracheophyta</taxon>
        <taxon>Spermatophyta</taxon>
        <taxon>Magnoliopsida</taxon>
        <taxon>Liliopsida</taxon>
        <taxon>Arecaceae</taxon>
        <taxon>Arecoideae</taxon>
        <taxon>Cocoseae</taxon>
        <taxon>Elaeidinae</taxon>
        <taxon>Elaeis</taxon>
    </lineage>
</organism>
<protein>
    <recommendedName>
        <fullName evidence="4">Phosphorylated adapter RNA export protein</fullName>
    </recommendedName>
    <alternativeName>
        <fullName evidence="10">RNA U small nuclear RNA export adapter protein</fullName>
    </alternativeName>
</protein>
<evidence type="ECO:0000259" key="12">
    <source>
        <dbReference type="Pfam" id="PF10258"/>
    </source>
</evidence>
<dbReference type="RefSeq" id="XP_073109225.1">
    <property type="nucleotide sequence ID" value="XM_073253124.1"/>
</dbReference>
<dbReference type="GO" id="GO:0003723">
    <property type="term" value="F:RNA binding"/>
    <property type="evidence" value="ECO:0007669"/>
    <property type="project" value="UniProtKB-KW"/>
</dbReference>
<dbReference type="InterPro" id="IPR038092">
    <property type="entry name" value="PHAX_RNA-binding_sf"/>
</dbReference>
<evidence type="ECO:0000256" key="10">
    <source>
        <dbReference type="ARBA" id="ARBA00030834"/>
    </source>
</evidence>
<keyword evidence="7" id="KW-0694">RNA-binding</keyword>
<feature type="compositionally biased region" description="Low complexity" evidence="11">
    <location>
        <begin position="33"/>
        <end position="46"/>
    </location>
</feature>
<evidence type="ECO:0000256" key="2">
    <source>
        <dbReference type="ARBA" id="ARBA00004496"/>
    </source>
</evidence>
<gene>
    <name evidence="14" type="primary">LOC105038858</name>
</gene>